<dbReference type="InterPro" id="IPR050301">
    <property type="entry name" value="NTE"/>
</dbReference>
<evidence type="ECO:0000256" key="1">
    <source>
        <dbReference type="ARBA" id="ARBA00022801"/>
    </source>
</evidence>
<dbReference type="InterPro" id="IPR021095">
    <property type="entry name" value="DUF3734"/>
</dbReference>
<evidence type="ECO:0000256" key="2">
    <source>
        <dbReference type="ARBA" id="ARBA00022963"/>
    </source>
</evidence>
<dbReference type="AlphaFoldDB" id="B9XPQ4"/>
<dbReference type="PROSITE" id="PS51635">
    <property type="entry name" value="PNPLA"/>
    <property type="match status" value="1"/>
</dbReference>
<protein>
    <submittedName>
        <fullName evidence="6">Patatin</fullName>
    </submittedName>
</protein>
<dbReference type="InterPro" id="IPR002641">
    <property type="entry name" value="PNPLA_dom"/>
</dbReference>
<dbReference type="SUPFAM" id="SSF52151">
    <property type="entry name" value="FabD/lysophospholipase-like"/>
    <property type="match status" value="1"/>
</dbReference>
<evidence type="ECO:0000256" key="3">
    <source>
        <dbReference type="ARBA" id="ARBA00023098"/>
    </source>
</evidence>
<gene>
    <name evidence="6" type="ORF">Cflav_PD1377</name>
</gene>
<feature type="short sequence motif" description="DGA/G" evidence="4">
    <location>
        <begin position="208"/>
        <end position="210"/>
    </location>
</feature>
<dbReference type="GO" id="GO:0016042">
    <property type="term" value="P:lipid catabolic process"/>
    <property type="evidence" value="ECO:0007669"/>
    <property type="project" value="UniProtKB-UniRule"/>
</dbReference>
<dbReference type="InterPro" id="IPR016035">
    <property type="entry name" value="Acyl_Trfase/lysoPLipase"/>
</dbReference>
<keyword evidence="3 4" id="KW-0443">Lipid metabolism</keyword>
<dbReference type="Pfam" id="PF12536">
    <property type="entry name" value="DUF3734"/>
    <property type="match status" value="1"/>
</dbReference>
<feature type="active site" description="Proton acceptor" evidence="4">
    <location>
        <position position="208"/>
    </location>
</feature>
<feature type="short sequence motif" description="GXSXG" evidence="4">
    <location>
        <begin position="46"/>
        <end position="50"/>
    </location>
</feature>
<feature type="active site" description="Nucleophile" evidence="4">
    <location>
        <position position="48"/>
    </location>
</feature>
<feature type="domain" description="PNPLA" evidence="5">
    <location>
        <begin position="15"/>
        <end position="221"/>
    </location>
</feature>
<organism evidence="6 7">
    <name type="scientific">Pedosphaera parvula (strain Ellin514)</name>
    <dbReference type="NCBI Taxonomy" id="320771"/>
    <lineage>
        <taxon>Bacteria</taxon>
        <taxon>Pseudomonadati</taxon>
        <taxon>Verrucomicrobiota</taxon>
        <taxon>Pedosphaerae</taxon>
        <taxon>Pedosphaerales</taxon>
        <taxon>Pedosphaeraceae</taxon>
        <taxon>Pedosphaera</taxon>
    </lineage>
</organism>
<keyword evidence="7" id="KW-1185">Reference proteome</keyword>
<comment type="caution">
    <text evidence="6">The sequence shown here is derived from an EMBL/GenBank/DDBJ whole genome shotgun (WGS) entry which is preliminary data.</text>
</comment>
<dbReference type="Pfam" id="PF01734">
    <property type="entry name" value="Patatin"/>
    <property type="match status" value="1"/>
</dbReference>
<dbReference type="Proteomes" id="UP000003688">
    <property type="component" value="Unassembled WGS sequence"/>
</dbReference>
<evidence type="ECO:0000259" key="5">
    <source>
        <dbReference type="PROSITE" id="PS51635"/>
    </source>
</evidence>
<evidence type="ECO:0000313" key="7">
    <source>
        <dbReference type="Proteomes" id="UP000003688"/>
    </source>
</evidence>
<dbReference type="PANTHER" id="PTHR14226">
    <property type="entry name" value="NEUROPATHY TARGET ESTERASE/SWISS CHEESE D.MELANOGASTER"/>
    <property type="match status" value="1"/>
</dbReference>
<dbReference type="STRING" id="320771.Cflav_PD1377"/>
<dbReference type="PANTHER" id="PTHR14226:SF57">
    <property type="entry name" value="BLR7027 PROTEIN"/>
    <property type="match status" value="1"/>
</dbReference>
<dbReference type="Gene3D" id="3.40.1090.10">
    <property type="entry name" value="Cytosolic phospholipase A2 catalytic domain"/>
    <property type="match status" value="2"/>
</dbReference>
<dbReference type="CDD" id="cd07209">
    <property type="entry name" value="Pat_hypo_Ecoli_Z1214_like"/>
    <property type="match status" value="1"/>
</dbReference>
<dbReference type="OrthoDB" id="9770965at2"/>
<reference evidence="6 7" key="1">
    <citation type="journal article" date="2011" name="J. Bacteriol.">
        <title>Genome sequence of 'Pedosphaera parvula' Ellin514, an aerobic Verrucomicrobial isolate from pasture soil.</title>
        <authorList>
            <person name="Kant R."/>
            <person name="van Passel M.W."/>
            <person name="Sangwan P."/>
            <person name="Palva A."/>
            <person name="Lucas S."/>
            <person name="Copeland A."/>
            <person name="Lapidus A."/>
            <person name="Glavina Del Rio T."/>
            <person name="Dalin E."/>
            <person name="Tice H."/>
            <person name="Bruce D."/>
            <person name="Goodwin L."/>
            <person name="Pitluck S."/>
            <person name="Chertkov O."/>
            <person name="Larimer F.W."/>
            <person name="Land M.L."/>
            <person name="Hauser L."/>
            <person name="Brettin T.S."/>
            <person name="Detter J.C."/>
            <person name="Han S."/>
            <person name="de Vos W.M."/>
            <person name="Janssen P.H."/>
            <person name="Smidt H."/>
        </authorList>
    </citation>
    <scope>NUCLEOTIDE SEQUENCE [LARGE SCALE GENOMIC DNA]</scope>
    <source>
        <strain evidence="6 7">Ellin514</strain>
    </source>
</reference>
<dbReference type="GO" id="GO:0016787">
    <property type="term" value="F:hydrolase activity"/>
    <property type="evidence" value="ECO:0007669"/>
    <property type="project" value="UniProtKB-UniRule"/>
</dbReference>
<keyword evidence="2 4" id="KW-0442">Lipid degradation</keyword>
<dbReference type="EMBL" id="ABOX02000048">
    <property type="protein sequence ID" value="EEF58177.1"/>
    <property type="molecule type" value="Genomic_DNA"/>
</dbReference>
<evidence type="ECO:0000256" key="4">
    <source>
        <dbReference type="PROSITE-ProRule" id="PRU01161"/>
    </source>
</evidence>
<proteinExistence type="predicted"/>
<accession>B9XPQ4</accession>
<keyword evidence="1 4" id="KW-0378">Hydrolase</keyword>
<feature type="short sequence motif" description="GXGXXG" evidence="4">
    <location>
        <begin position="19"/>
        <end position="24"/>
    </location>
</feature>
<dbReference type="RefSeq" id="WP_007417790.1">
    <property type="nucleotide sequence ID" value="NZ_ABOX02000048.1"/>
</dbReference>
<name>B9XPQ4_PEDPL</name>
<sequence>MKKSRKAHDYDCIALACQGGGSLGAYHIGALKAMEAADYSPDIIAGISIGAFTAAIIAGNEPQNRVSQLNAFWKEIAWPDFFRVPEGLADLKKWHNQFSSYQGFLFGQPSFFMPRFPTPPYQPAGSLGATSFYDTAALETTLAKYVDFDLINVRKKARLILGATHVRNGHQHFFDSRVCKLNVTHVVASGAMPPGFPGTSINGQLYWDGGCLSNTPLDGIYDAAAHKNTLCFMIDLFGPNGQEPQNMDEVLLTIKELQFSSRTRNQSRQVADRHYLAHLLHHVVQQKPAGRPRLRQVTKQLHEAVAPTLFDILHIIYRKPPSEVPTCDCEFSQSSILARSDQGCRDMERALRKMSQLHREHKKYRKLHAIGSVVRTFADGHLLDSYFPNSTKPSGRTRRVEQLS</sequence>
<evidence type="ECO:0000313" key="6">
    <source>
        <dbReference type="EMBL" id="EEF58177.1"/>
    </source>
</evidence>